<comment type="caution">
    <text evidence="2">The sequence shown here is derived from an EMBL/GenBank/DDBJ whole genome shotgun (WGS) entry which is preliminary data.</text>
</comment>
<reference evidence="2" key="1">
    <citation type="submission" date="2020-06" db="EMBL/GenBank/DDBJ databases">
        <authorList>
            <person name="Li T."/>
            <person name="Hu X."/>
            <person name="Zhang T."/>
            <person name="Song X."/>
            <person name="Zhang H."/>
            <person name="Dai N."/>
            <person name="Sheng W."/>
            <person name="Hou X."/>
            <person name="Wei L."/>
        </authorList>
    </citation>
    <scope>NUCLEOTIDE SEQUENCE</scope>
    <source>
        <strain evidence="2">3651</strain>
        <tissue evidence="2">Leaf</tissue>
    </source>
</reference>
<keyword evidence="3" id="KW-1185">Reference proteome</keyword>
<evidence type="ECO:0000313" key="2">
    <source>
        <dbReference type="EMBL" id="KAK4421796.1"/>
    </source>
</evidence>
<evidence type="ECO:0000256" key="1">
    <source>
        <dbReference type="SAM" id="MobiDB-lite"/>
    </source>
</evidence>
<organism evidence="2 3">
    <name type="scientific">Sesamum alatum</name>
    <dbReference type="NCBI Taxonomy" id="300844"/>
    <lineage>
        <taxon>Eukaryota</taxon>
        <taxon>Viridiplantae</taxon>
        <taxon>Streptophyta</taxon>
        <taxon>Embryophyta</taxon>
        <taxon>Tracheophyta</taxon>
        <taxon>Spermatophyta</taxon>
        <taxon>Magnoliopsida</taxon>
        <taxon>eudicotyledons</taxon>
        <taxon>Gunneridae</taxon>
        <taxon>Pentapetalae</taxon>
        <taxon>asterids</taxon>
        <taxon>lamiids</taxon>
        <taxon>Lamiales</taxon>
        <taxon>Pedaliaceae</taxon>
        <taxon>Sesamum</taxon>
    </lineage>
</organism>
<reference evidence="2" key="2">
    <citation type="journal article" date="2024" name="Plant">
        <title>Genomic evolution and insights into agronomic trait innovations of Sesamum species.</title>
        <authorList>
            <person name="Miao H."/>
            <person name="Wang L."/>
            <person name="Qu L."/>
            <person name="Liu H."/>
            <person name="Sun Y."/>
            <person name="Le M."/>
            <person name="Wang Q."/>
            <person name="Wei S."/>
            <person name="Zheng Y."/>
            <person name="Lin W."/>
            <person name="Duan Y."/>
            <person name="Cao H."/>
            <person name="Xiong S."/>
            <person name="Wang X."/>
            <person name="Wei L."/>
            <person name="Li C."/>
            <person name="Ma Q."/>
            <person name="Ju M."/>
            <person name="Zhao R."/>
            <person name="Li G."/>
            <person name="Mu C."/>
            <person name="Tian Q."/>
            <person name="Mei H."/>
            <person name="Zhang T."/>
            <person name="Gao T."/>
            <person name="Zhang H."/>
        </authorList>
    </citation>
    <scope>NUCLEOTIDE SEQUENCE</scope>
    <source>
        <strain evidence="2">3651</strain>
    </source>
</reference>
<feature type="compositionally biased region" description="Pro residues" evidence="1">
    <location>
        <begin position="1"/>
        <end position="13"/>
    </location>
</feature>
<evidence type="ECO:0000313" key="3">
    <source>
        <dbReference type="Proteomes" id="UP001293254"/>
    </source>
</evidence>
<sequence length="128" mass="14551">MGEPQNPEPPPMNNPNVERVNHPEQQAPRTADMGPLFATLQQFFQYAKGQAPQASIPVIDQALERFLRFQPPKFFGEPDDYKAESWLDETENIFKVLRYDDEQKISFSTFRFEEAAHTTVASGGSMTA</sequence>
<protein>
    <submittedName>
        <fullName evidence="2">Uncharacterized protein</fullName>
    </submittedName>
</protein>
<accession>A0AAE1Y106</accession>
<proteinExistence type="predicted"/>
<name>A0AAE1Y106_9LAMI</name>
<gene>
    <name evidence="2" type="ORF">Salat_2130200</name>
</gene>
<dbReference type="Proteomes" id="UP001293254">
    <property type="component" value="Unassembled WGS sequence"/>
</dbReference>
<dbReference type="AlphaFoldDB" id="A0AAE1Y106"/>
<dbReference type="EMBL" id="JACGWO010000008">
    <property type="protein sequence ID" value="KAK4421796.1"/>
    <property type="molecule type" value="Genomic_DNA"/>
</dbReference>
<feature type="region of interest" description="Disordered" evidence="1">
    <location>
        <begin position="1"/>
        <end position="34"/>
    </location>
</feature>